<dbReference type="InterPro" id="IPR001680">
    <property type="entry name" value="WD40_rpt"/>
</dbReference>
<dbReference type="GO" id="GO:0030968">
    <property type="term" value="P:endoplasmic reticulum unfolded protein response"/>
    <property type="evidence" value="ECO:0007669"/>
    <property type="project" value="TreeGrafter"/>
</dbReference>
<gene>
    <name evidence="6" type="ORF">SPRG_00521</name>
</gene>
<dbReference type="PROSITE" id="PS50082">
    <property type="entry name" value="WD_REPEATS_2"/>
    <property type="match status" value="2"/>
</dbReference>
<evidence type="ECO:0008006" key="8">
    <source>
        <dbReference type="Google" id="ProtNLM"/>
    </source>
</evidence>
<protein>
    <recommendedName>
        <fullName evidence="8">Anaphase-promoting complex subunit 4 WD40 domain-containing protein</fullName>
    </recommendedName>
</protein>
<dbReference type="PROSITE" id="PS00678">
    <property type="entry name" value="WD_REPEATS_1"/>
    <property type="match status" value="1"/>
</dbReference>
<feature type="compositionally biased region" description="Basic and acidic residues" evidence="4">
    <location>
        <begin position="31"/>
        <end position="49"/>
    </location>
</feature>
<dbReference type="PANTHER" id="PTHR44321">
    <property type="entry name" value="TRANSDUCIN BETA-LIKE PROTEIN 2"/>
    <property type="match status" value="1"/>
</dbReference>
<dbReference type="OrthoDB" id="346371at2759"/>
<dbReference type="InterPro" id="IPR019775">
    <property type="entry name" value="WD40_repeat_CS"/>
</dbReference>
<sequence length="397" mass="43254">MLDLLLPLLLLAALAYVGYLVVGQAPKKLKKEDAVVKEKPKEKLPEKAKKPATKPQGKTPTVAAPSAKHADHALLAHVLKGHTGPITAATFSPNGRFIATASTDRSVRLTLRESLGAKNPTFKTINLPYDYSTVCSFSSDGKTLGVATADGQNVLLYSKFKTKPEVVGSFPVGHNVLSLLLNDIGDEWMTLLTVGRDDDTDIKCWNTSGTLLQTTSVNQIQNFHGVQSLDNRFIAVAAYTPEVKIYEIQRSKTGAFVKLHKAMALQGHTSGVTDIAFDGSDQKPVNRIVTASKDGTVRIWDINVRYKLEEDPKCIKTFQAPSGHYSTVDITPNGEWIAMTQGSTLFFLDVATMTIRHEVPHAQDDAISRIQFDAAGAELLVQGTTSRVIKVYRVPKA</sequence>
<keyword evidence="7" id="KW-1185">Reference proteome</keyword>
<feature type="signal peptide" evidence="5">
    <location>
        <begin position="1"/>
        <end position="23"/>
    </location>
</feature>
<reference evidence="6 7" key="1">
    <citation type="journal article" date="2013" name="PLoS Genet.">
        <title>Distinctive expansion of potential virulence genes in the genome of the oomycete fish pathogen Saprolegnia parasitica.</title>
        <authorList>
            <person name="Jiang R.H."/>
            <person name="de Bruijn I."/>
            <person name="Haas B.J."/>
            <person name="Belmonte R."/>
            <person name="Lobach L."/>
            <person name="Christie J."/>
            <person name="van den Ackerveken G."/>
            <person name="Bottin A."/>
            <person name="Bulone V."/>
            <person name="Diaz-Moreno S.M."/>
            <person name="Dumas B."/>
            <person name="Fan L."/>
            <person name="Gaulin E."/>
            <person name="Govers F."/>
            <person name="Grenville-Briggs L.J."/>
            <person name="Horner N.R."/>
            <person name="Levin J.Z."/>
            <person name="Mammella M."/>
            <person name="Meijer H.J."/>
            <person name="Morris P."/>
            <person name="Nusbaum C."/>
            <person name="Oome S."/>
            <person name="Phillips A.J."/>
            <person name="van Rooyen D."/>
            <person name="Rzeszutek E."/>
            <person name="Saraiva M."/>
            <person name="Secombes C.J."/>
            <person name="Seidl M.F."/>
            <person name="Snel B."/>
            <person name="Stassen J.H."/>
            <person name="Sykes S."/>
            <person name="Tripathy S."/>
            <person name="van den Berg H."/>
            <person name="Vega-Arreguin J.C."/>
            <person name="Wawra S."/>
            <person name="Young S.K."/>
            <person name="Zeng Q."/>
            <person name="Dieguez-Uribeondo J."/>
            <person name="Russ C."/>
            <person name="Tyler B.M."/>
            <person name="van West P."/>
        </authorList>
    </citation>
    <scope>NUCLEOTIDE SEQUENCE [LARGE SCALE GENOMIC DNA]</scope>
    <source>
        <strain evidence="6 7">CBS 223.65</strain>
    </source>
</reference>
<keyword evidence="1 3" id="KW-0853">WD repeat</keyword>
<evidence type="ECO:0000256" key="5">
    <source>
        <dbReference type="SAM" id="SignalP"/>
    </source>
</evidence>
<evidence type="ECO:0000256" key="4">
    <source>
        <dbReference type="SAM" id="MobiDB-lite"/>
    </source>
</evidence>
<proteinExistence type="predicted"/>
<feature type="chain" id="PRO_5001639232" description="Anaphase-promoting complex subunit 4 WD40 domain-containing protein" evidence="5">
    <location>
        <begin position="24"/>
        <end position="397"/>
    </location>
</feature>
<evidence type="ECO:0000256" key="1">
    <source>
        <dbReference type="ARBA" id="ARBA00022574"/>
    </source>
</evidence>
<feature type="repeat" description="WD" evidence="3">
    <location>
        <begin position="265"/>
        <end position="310"/>
    </location>
</feature>
<dbReference type="KEGG" id="spar:SPRG_00521"/>
<feature type="repeat" description="WD" evidence="3">
    <location>
        <begin position="79"/>
        <end position="109"/>
    </location>
</feature>
<dbReference type="EMBL" id="KK583190">
    <property type="protein sequence ID" value="KDO34457.1"/>
    <property type="molecule type" value="Genomic_DNA"/>
</dbReference>
<dbReference type="SMART" id="SM00320">
    <property type="entry name" value="WD40"/>
    <property type="match status" value="6"/>
</dbReference>
<keyword evidence="2" id="KW-0677">Repeat</keyword>
<dbReference type="SUPFAM" id="SSF50978">
    <property type="entry name" value="WD40 repeat-like"/>
    <property type="match status" value="1"/>
</dbReference>
<dbReference type="GeneID" id="24123160"/>
<dbReference type="Pfam" id="PF00400">
    <property type="entry name" value="WD40"/>
    <property type="match status" value="2"/>
</dbReference>
<evidence type="ECO:0000313" key="7">
    <source>
        <dbReference type="Proteomes" id="UP000030745"/>
    </source>
</evidence>
<feature type="region of interest" description="Disordered" evidence="4">
    <location>
        <begin position="31"/>
        <end position="66"/>
    </location>
</feature>
<dbReference type="RefSeq" id="XP_012194139.1">
    <property type="nucleotide sequence ID" value="XM_012338749.1"/>
</dbReference>
<dbReference type="Proteomes" id="UP000030745">
    <property type="component" value="Unassembled WGS sequence"/>
</dbReference>
<dbReference type="GO" id="GO:0005783">
    <property type="term" value="C:endoplasmic reticulum"/>
    <property type="evidence" value="ECO:0007669"/>
    <property type="project" value="TreeGrafter"/>
</dbReference>
<dbReference type="STRING" id="695850.A0A067D618"/>
<organism evidence="6 7">
    <name type="scientific">Saprolegnia parasitica (strain CBS 223.65)</name>
    <dbReference type="NCBI Taxonomy" id="695850"/>
    <lineage>
        <taxon>Eukaryota</taxon>
        <taxon>Sar</taxon>
        <taxon>Stramenopiles</taxon>
        <taxon>Oomycota</taxon>
        <taxon>Saprolegniomycetes</taxon>
        <taxon>Saprolegniales</taxon>
        <taxon>Saprolegniaceae</taxon>
        <taxon>Saprolegnia</taxon>
    </lineage>
</organism>
<dbReference type="OMA" id="WDINVRY"/>
<dbReference type="Gene3D" id="2.130.10.10">
    <property type="entry name" value="YVTN repeat-like/Quinoprotein amine dehydrogenase"/>
    <property type="match status" value="2"/>
</dbReference>
<dbReference type="InterPro" id="IPR015943">
    <property type="entry name" value="WD40/YVTN_repeat-like_dom_sf"/>
</dbReference>
<dbReference type="InterPro" id="IPR036322">
    <property type="entry name" value="WD40_repeat_dom_sf"/>
</dbReference>
<dbReference type="PANTHER" id="PTHR44321:SF1">
    <property type="entry name" value="TRANSDUCIN BETA-LIKE PROTEIN 2"/>
    <property type="match status" value="1"/>
</dbReference>
<evidence type="ECO:0000256" key="2">
    <source>
        <dbReference type="ARBA" id="ARBA00022737"/>
    </source>
</evidence>
<dbReference type="AlphaFoldDB" id="A0A067D618"/>
<dbReference type="PROSITE" id="PS50294">
    <property type="entry name" value="WD_REPEATS_REGION"/>
    <property type="match status" value="2"/>
</dbReference>
<evidence type="ECO:0000313" key="6">
    <source>
        <dbReference type="EMBL" id="KDO34457.1"/>
    </source>
</evidence>
<dbReference type="VEuPathDB" id="FungiDB:SPRG_00521"/>
<keyword evidence="5" id="KW-0732">Signal</keyword>
<name>A0A067D618_SAPPC</name>
<dbReference type="InterPro" id="IPR042410">
    <property type="entry name" value="WBSCR13"/>
</dbReference>
<evidence type="ECO:0000256" key="3">
    <source>
        <dbReference type="PROSITE-ProRule" id="PRU00221"/>
    </source>
</evidence>
<accession>A0A067D618</accession>